<dbReference type="GO" id="GO:0050545">
    <property type="term" value="F:sulfopyruvate decarboxylase activity"/>
    <property type="evidence" value="ECO:0007669"/>
    <property type="project" value="TreeGrafter"/>
</dbReference>
<accession>A0A937FUT5</accession>
<evidence type="ECO:0000256" key="1">
    <source>
        <dbReference type="ARBA" id="ARBA00001946"/>
    </source>
</evidence>
<evidence type="ECO:0000256" key="6">
    <source>
        <dbReference type="ARBA" id="ARBA00022842"/>
    </source>
</evidence>
<dbReference type="InterPro" id="IPR005238">
    <property type="entry name" value="ComB-like"/>
</dbReference>
<dbReference type="SUPFAM" id="SSF142823">
    <property type="entry name" value="ComB-like"/>
    <property type="match status" value="1"/>
</dbReference>
<dbReference type="HAMAP" id="MF_00490">
    <property type="entry name" value="ComB"/>
    <property type="match status" value="1"/>
</dbReference>
<dbReference type="PANTHER" id="PTHR37311">
    <property type="entry name" value="2-PHOSPHOSULFOLACTATE PHOSPHATASE-RELATED"/>
    <property type="match status" value="1"/>
</dbReference>
<keyword evidence="6 8" id="KW-0460">Magnesium</keyword>
<name>A0A937FUT5_9BACT</name>
<dbReference type="Gene3D" id="3.90.1560.10">
    <property type="entry name" value="ComB-like"/>
    <property type="match status" value="1"/>
</dbReference>
<organism evidence="9 10">
    <name type="scientific">Fulvivirga marina</name>
    <dbReference type="NCBI Taxonomy" id="2494733"/>
    <lineage>
        <taxon>Bacteria</taxon>
        <taxon>Pseudomonadati</taxon>
        <taxon>Bacteroidota</taxon>
        <taxon>Cytophagia</taxon>
        <taxon>Cytophagales</taxon>
        <taxon>Fulvivirgaceae</taxon>
        <taxon>Fulvivirga</taxon>
    </lineage>
</organism>
<protein>
    <recommendedName>
        <fullName evidence="4 8">Probable 2-phosphosulfolactate phosphatase</fullName>
        <ecNumber evidence="3 8">3.1.3.71</ecNumber>
    </recommendedName>
</protein>
<sequence length="240" mass="26688">MKTIDVCLSPDLIHLFNVKNKVIVVVDILRATSCMTTGMAYGIKSIKPFSSLEECQQMKSKGYYIAGERNGEKVDDFDLGNSPFDYMNPNLKGKNVAVTTTNGTVAIEKSQEADEIVIGSFLNISAVAQYLCEQEKDVLIFCAGWKGKVNMEDSLFAGALVERLQNDFANECDAPLIVQAAYQEMSHNLLALVQSSSHAKRLQKLNIYEDIEYCLKLDEYDVVPVIRNGEIVLLKEPTIS</sequence>
<dbReference type="AlphaFoldDB" id="A0A937FUT5"/>
<comment type="catalytic activity">
    <reaction evidence="7 8">
        <text>(2R)-O-phospho-3-sulfolactate + H2O = (2R)-3-sulfolactate + phosphate</text>
        <dbReference type="Rhea" id="RHEA:23416"/>
        <dbReference type="ChEBI" id="CHEBI:15377"/>
        <dbReference type="ChEBI" id="CHEBI:15597"/>
        <dbReference type="ChEBI" id="CHEBI:43474"/>
        <dbReference type="ChEBI" id="CHEBI:58738"/>
        <dbReference type="EC" id="3.1.3.71"/>
    </reaction>
</comment>
<dbReference type="PANTHER" id="PTHR37311:SF1">
    <property type="entry name" value="2-PHOSPHOSULFOLACTATE PHOSPHATASE-RELATED"/>
    <property type="match status" value="1"/>
</dbReference>
<comment type="caution">
    <text evidence="9">The sequence shown here is derived from an EMBL/GenBank/DDBJ whole genome shotgun (WGS) entry which is preliminary data.</text>
</comment>
<evidence type="ECO:0000256" key="4">
    <source>
        <dbReference type="ARBA" id="ARBA00021948"/>
    </source>
</evidence>
<evidence type="ECO:0000256" key="3">
    <source>
        <dbReference type="ARBA" id="ARBA00012953"/>
    </source>
</evidence>
<keyword evidence="5 8" id="KW-0378">Hydrolase</keyword>
<evidence type="ECO:0000256" key="8">
    <source>
        <dbReference type="HAMAP-Rule" id="MF_00490"/>
    </source>
</evidence>
<dbReference type="Pfam" id="PF04029">
    <property type="entry name" value="2-ph_phosp"/>
    <property type="match status" value="1"/>
</dbReference>
<evidence type="ECO:0000313" key="10">
    <source>
        <dbReference type="Proteomes" id="UP000614216"/>
    </source>
</evidence>
<proteinExistence type="inferred from homology"/>
<reference evidence="9" key="1">
    <citation type="submission" date="2021-01" db="EMBL/GenBank/DDBJ databases">
        <title>Fulvivirga kasyanovii gen. nov., sp nov., a novel member of the phylum Bacteroidetes isolated from seawater in a mussel farm.</title>
        <authorList>
            <person name="Zhao L.-H."/>
            <person name="Wang Z.-J."/>
        </authorList>
    </citation>
    <scope>NUCLEOTIDE SEQUENCE</scope>
    <source>
        <strain evidence="9">29W222</strain>
    </source>
</reference>
<comment type="similarity">
    <text evidence="2 8">Belongs to the ComB family.</text>
</comment>
<dbReference type="EMBL" id="JAEUGD010000031">
    <property type="protein sequence ID" value="MBL6446444.1"/>
    <property type="molecule type" value="Genomic_DNA"/>
</dbReference>
<dbReference type="GO" id="GO:0050532">
    <property type="term" value="F:2-phosphosulfolactate phosphatase activity"/>
    <property type="evidence" value="ECO:0007669"/>
    <property type="project" value="UniProtKB-UniRule"/>
</dbReference>
<evidence type="ECO:0000256" key="5">
    <source>
        <dbReference type="ARBA" id="ARBA00022801"/>
    </source>
</evidence>
<dbReference type="InterPro" id="IPR036702">
    <property type="entry name" value="ComB-like_sf"/>
</dbReference>
<dbReference type="Proteomes" id="UP000614216">
    <property type="component" value="Unassembled WGS sequence"/>
</dbReference>
<comment type="cofactor">
    <cofactor evidence="1 8">
        <name>Mg(2+)</name>
        <dbReference type="ChEBI" id="CHEBI:18420"/>
    </cofactor>
</comment>
<keyword evidence="10" id="KW-1185">Reference proteome</keyword>
<evidence type="ECO:0000313" key="9">
    <source>
        <dbReference type="EMBL" id="MBL6446444.1"/>
    </source>
</evidence>
<dbReference type="FunFam" id="3.90.1560.10:FF:000001">
    <property type="entry name" value="Probable 2-phosphosulfolactate phosphatase"/>
    <property type="match status" value="1"/>
</dbReference>
<evidence type="ECO:0000256" key="7">
    <source>
        <dbReference type="ARBA" id="ARBA00033711"/>
    </source>
</evidence>
<gene>
    <name evidence="8" type="primary">comB</name>
    <name evidence="9" type="ORF">JMN32_09000</name>
</gene>
<dbReference type="RefSeq" id="WP_202855988.1">
    <property type="nucleotide sequence ID" value="NZ_JAEUGD010000031.1"/>
</dbReference>
<dbReference type="GO" id="GO:0000287">
    <property type="term" value="F:magnesium ion binding"/>
    <property type="evidence" value="ECO:0007669"/>
    <property type="project" value="UniProtKB-UniRule"/>
</dbReference>
<dbReference type="EC" id="3.1.3.71" evidence="3 8"/>
<evidence type="ECO:0000256" key="2">
    <source>
        <dbReference type="ARBA" id="ARBA00009997"/>
    </source>
</evidence>